<dbReference type="InterPro" id="IPR010998">
    <property type="entry name" value="Integrase_recombinase_N"/>
</dbReference>
<organism evidence="5 6">
    <name type="scientific">Enterocloster asparagiformis</name>
    <dbReference type="NCBI Taxonomy" id="333367"/>
    <lineage>
        <taxon>Bacteria</taxon>
        <taxon>Bacillati</taxon>
        <taxon>Bacillota</taxon>
        <taxon>Clostridia</taxon>
        <taxon>Lachnospirales</taxon>
        <taxon>Lachnospiraceae</taxon>
        <taxon>Enterocloster</taxon>
    </lineage>
</organism>
<dbReference type="InterPro" id="IPR050090">
    <property type="entry name" value="Tyrosine_recombinase_XerCD"/>
</dbReference>
<keyword evidence="2" id="KW-0238">DNA-binding</keyword>
<dbReference type="PANTHER" id="PTHR30349:SF64">
    <property type="entry name" value="PROPHAGE INTEGRASE INTD-RELATED"/>
    <property type="match status" value="1"/>
</dbReference>
<dbReference type="InterPro" id="IPR016177">
    <property type="entry name" value="DNA-bd_dom_sf"/>
</dbReference>
<dbReference type="GO" id="GO:0008907">
    <property type="term" value="F:integrase activity"/>
    <property type="evidence" value="ECO:0007669"/>
    <property type="project" value="InterPro"/>
</dbReference>
<dbReference type="InterPro" id="IPR002104">
    <property type="entry name" value="Integrase_catalytic"/>
</dbReference>
<keyword evidence="3" id="KW-0233">DNA recombination</keyword>
<dbReference type="RefSeq" id="WP_007713157.1">
    <property type="nucleotide sequence ID" value="NZ_BAABXR010000001.1"/>
</dbReference>
<evidence type="ECO:0000313" key="5">
    <source>
        <dbReference type="EMBL" id="RGX27248.1"/>
    </source>
</evidence>
<comment type="similarity">
    <text evidence="1">Belongs to the 'phage' integrase family.</text>
</comment>
<reference evidence="5 6" key="1">
    <citation type="submission" date="2018-08" db="EMBL/GenBank/DDBJ databases">
        <title>A genome reference for cultivated species of the human gut microbiota.</title>
        <authorList>
            <person name="Zou Y."/>
            <person name="Xue W."/>
            <person name="Luo G."/>
        </authorList>
    </citation>
    <scope>NUCLEOTIDE SEQUENCE [LARGE SCALE GENOMIC DNA]</scope>
    <source>
        <strain evidence="5 6">AF04-15</strain>
    </source>
</reference>
<evidence type="ECO:0000256" key="3">
    <source>
        <dbReference type="ARBA" id="ARBA00023172"/>
    </source>
</evidence>
<dbReference type="PROSITE" id="PS51898">
    <property type="entry name" value="TYR_RECOMBINASE"/>
    <property type="match status" value="1"/>
</dbReference>
<dbReference type="SUPFAM" id="SSF56349">
    <property type="entry name" value="DNA breaking-rejoining enzymes"/>
    <property type="match status" value="1"/>
</dbReference>
<evidence type="ECO:0000256" key="1">
    <source>
        <dbReference type="ARBA" id="ARBA00008857"/>
    </source>
</evidence>
<dbReference type="Pfam" id="PF02920">
    <property type="entry name" value="Integrase_DNA"/>
    <property type="match status" value="1"/>
</dbReference>
<dbReference type="Gene3D" id="1.10.443.10">
    <property type="entry name" value="Intergrase catalytic core"/>
    <property type="match status" value="1"/>
</dbReference>
<dbReference type="InterPro" id="IPR011010">
    <property type="entry name" value="DNA_brk_join_enz"/>
</dbReference>
<dbReference type="GO" id="GO:0006310">
    <property type="term" value="P:DNA recombination"/>
    <property type="evidence" value="ECO:0007669"/>
    <property type="project" value="UniProtKB-KW"/>
</dbReference>
<accession>A0A413FCH3</accession>
<dbReference type="CDD" id="cd01189">
    <property type="entry name" value="INT_ICEBs1_C_like"/>
    <property type="match status" value="1"/>
</dbReference>
<dbReference type="InterPro" id="IPR013762">
    <property type="entry name" value="Integrase-like_cat_sf"/>
</dbReference>
<feature type="domain" description="Tyr recombinase" evidence="4">
    <location>
        <begin position="178"/>
        <end position="400"/>
    </location>
</feature>
<dbReference type="PANTHER" id="PTHR30349">
    <property type="entry name" value="PHAGE INTEGRASE-RELATED"/>
    <property type="match status" value="1"/>
</dbReference>
<dbReference type="GO" id="GO:0003677">
    <property type="term" value="F:DNA binding"/>
    <property type="evidence" value="ECO:0007669"/>
    <property type="project" value="UniProtKB-KW"/>
</dbReference>
<protein>
    <submittedName>
        <fullName evidence="5">Site-specific integrase</fullName>
    </submittedName>
</protein>
<dbReference type="AlphaFoldDB" id="A0A413FCH3"/>
<dbReference type="SUPFAM" id="SSF54171">
    <property type="entry name" value="DNA-binding domain"/>
    <property type="match status" value="1"/>
</dbReference>
<dbReference type="Gene3D" id="1.10.150.130">
    <property type="match status" value="1"/>
</dbReference>
<dbReference type="Proteomes" id="UP000283880">
    <property type="component" value="Unassembled WGS sequence"/>
</dbReference>
<evidence type="ECO:0000259" key="4">
    <source>
        <dbReference type="PROSITE" id="PS51898"/>
    </source>
</evidence>
<dbReference type="Gene3D" id="3.30.160.60">
    <property type="entry name" value="Classic Zinc Finger"/>
    <property type="match status" value="1"/>
</dbReference>
<evidence type="ECO:0000313" key="6">
    <source>
        <dbReference type="Proteomes" id="UP000283880"/>
    </source>
</evidence>
<name>A0A413FCH3_9FIRM</name>
<dbReference type="InterPro" id="IPR004191">
    <property type="entry name" value="Integrase_Tn916-type_DNA-bd_N"/>
</dbReference>
<comment type="caution">
    <text evidence="5">The sequence shown here is derived from an EMBL/GenBank/DDBJ whole genome shotgun (WGS) entry which is preliminary data.</text>
</comment>
<dbReference type="EMBL" id="QSBM01000013">
    <property type="protein sequence ID" value="RGX27248.1"/>
    <property type="molecule type" value="Genomic_DNA"/>
</dbReference>
<dbReference type="Pfam" id="PF00589">
    <property type="entry name" value="Phage_integrase"/>
    <property type="match status" value="1"/>
</dbReference>
<sequence length="409" mass="46911">MPKIRKDNKGRNLRPGETQRSDGSYMFVYKLGKKKKYIYDSDLAALRVKEKQLTKDADDGIRTQEAMKITLNDMFKVLMDTKLQLKASTRANYEYLWSNYVKDEPFANIPLPNIRKSDILTFYTKLLKKGFAINSLENINNLVHPALELAVDDDYIRKNPSKGVYRSLKAEGAGKPAKKRIALTMTQQKNFLRFISKSPMYSHWLPVMVVLLGTGLRVGECTGLTKNDVDLENNTISVNHNLIYRVIDGEAGFHITTPKTASGTRTIPILYPQVAEQLRALIEVMDALYPEDLVMNGYHGFLFRNRSGYFLSAHNINRAIERISIAYNAEEMDQAELEDREPNLLPHFSVHNLRHTFCTRLCEKTNDIKFIQQVMGHADFSTTMDIYTHITQESMKEKAEVIKDDLVLM</sequence>
<gene>
    <name evidence="5" type="ORF">DWV29_16400</name>
</gene>
<dbReference type="OrthoDB" id="9785687at2"/>
<evidence type="ECO:0000256" key="2">
    <source>
        <dbReference type="ARBA" id="ARBA00023125"/>
    </source>
</evidence>
<proteinExistence type="inferred from homology"/>